<dbReference type="HOGENOM" id="CLU_1022663_0_0_11"/>
<gene>
    <name evidence="1" type="ordered locus">BN6_38160</name>
</gene>
<evidence type="ECO:0000313" key="1">
    <source>
        <dbReference type="EMBL" id="CCH31107.1"/>
    </source>
</evidence>
<evidence type="ECO:0000313" key="2">
    <source>
        <dbReference type="Proteomes" id="UP000006281"/>
    </source>
</evidence>
<dbReference type="AlphaFoldDB" id="K0K0R7"/>
<dbReference type="eggNOG" id="ENOG5033QBI">
    <property type="taxonomic scope" value="Bacteria"/>
</dbReference>
<accession>K0K0R7</accession>
<protein>
    <submittedName>
        <fullName evidence="1">Uncharacterized protein</fullName>
    </submittedName>
</protein>
<dbReference type="EMBL" id="HE804045">
    <property type="protein sequence ID" value="CCH31107.1"/>
    <property type="molecule type" value="Genomic_DNA"/>
</dbReference>
<organism evidence="1 2">
    <name type="scientific">Saccharothrix espanaensis (strain ATCC 51144 / DSM 44229 / JCM 9112 / NBRC 15066 / NRRL 15764)</name>
    <dbReference type="NCBI Taxonomy" id="1179773"/>
    <lineage>
        <taxon>Bacteria</taxon>
        <taxon>Bacillati</taxon>
        <taxon>Actinomycetota</taxon>
        <taxon>Actinomycetes</taxon>
        <taxon>Pseudonocardiales</taxon>
        <taxon>Pseudonocardiaceae</taxon>
        <taxon>Saccharothrix</taxon>
    </lineage>
</organism>
<keyword evidence="2" id="KW-1185">Reference proteome</keyword>
<dbReference type="KEGG" id="sesp:BN6_38160"/>
<proteinExistence type="predicted"/>
<reference evidence="1 2" key="1">
    <citation type="journal article" date="2012" name="BMC Genomics">
        <title>Complete genome sequence of Saccharothrix espanaensis DSM 44229T and comparison to the other completely sequenced Pseudonocardiaceae.</title>
        <authorList>
            <person name="Strobel T."/>
            <person name="Al-Dilaimi A."/>
            <person name="Blom J."/>
            <person name="Gessner A."/>
            <person name="Kalinowski J."/>
            <person name="Luzhetska M."/>
            <person name="Puhler A."/>
            <person name="Szczepanowski R."/>
            <person name="Bechthold A."/>
            <person name="Ruckert C."/>
        </authorList>
    </citation>
    <scope>NUCLEOTIDE SEQUENCE [LARGE SCALE GENOMIC DNA]</scope>
    <source>
        <strain evidence="2">ATCC 51144 / DSM 44229 / JCM 9112 / NBRC 15066 / NRRL 15764</strain>
    </source>
</reference>
<sequence>MASVVLRPGESLLFGRAPHAAATPGPGRIALTLPDCAAHVSRLVGELVVGENTVMLHWLGAGEAQLSSLFDAPGGARRVILARSMSALLDRGENQLLLLLGRQDGQSFTDLVVNIDVETDPELLSELPEGLDTEKGPGLARGSRDWFVALALCEPWLAGNDDYPRPPSNREIYERVRQWHGYTWNLQRPQRVDDAIRAISAIAFGVSDDPFAAPHVGRLQNIRFSVARRAAEVRLVTSADLADVERIARNRNFPPPEGSPASPAGQ</sequence>
<dbReference type="Proteomes" id="UP000006281">
    <property type="component" value="Chromosome"/>
</dbReference>
<dbReference type="BioCyc" id="SESP1179773:BN6_RS18475-MONOMER"/>
<name>K0K0R7_SACES</name>
<dbReference type="PATRIC" id="fig|1179773.3.peg.3818"/>
<dbReference type="STRING" id="1179773.BN6_38160"/>